<dbReference type="PANTHER" id="PTHR43340:SF1">
    <property type="entry name" value="HYPOXANTHINE PHOSPHORIBOSYLTRANSFERASE"/>
    <property type="match status" value="1"/>
</dbReference>
<evidence type="ECO:0000256" key="4">
    <source>
        <dbReference type="ARBA" id="ARBA00008391"/>
    </source>
</evidence>
<dbReference type="GO" id="GO:0032264">
    <property type="term" value="P:IMP salvage"/>
    <property type="evidence" value="ECO:0007669"/>
    <property type="project" value="UniProtKB-UniPathway"/>
</dbReference>
<comment type="subcellular location">
    <subcellularLocation>
        <location evidence="2 15">Cytoplasm</location>
    </subcellularLocation>
</comment>
<dbReference type="InterPro" id="IPR005904">
    <property type="entry name" value="Hxn_phspho_trans"/>
</dbReference>
<dbReference type="AlphaFoldDB" id="A0A1G9CK89"/>
<protein>
    <recommendedName>
        <fullName evidence="5 15">Hypoxanthine phosphoribosyltransferase</fullName>
        <ecNumber evidence="5 15">2.4.2.8</ecNumber>
    </recommendedName>
</protein>
<dbReference type="Pfam" id="PF00156">
    <property type="entry name" value="Pribosyltran"/>
    <property type="match status" value="1"/>
</dbReference>
<gene>
    <name evidence="17" type="ORF">SAMN05660337_0701</name>
</gene>
<dbReference type="InterPro" id="IPR029057">
    <property type="entry name" value="PRTase-like"/>
</dbReference>
<evidence type="ECO:0000256" key="13">
    <source>
        <dbReference type="ARBA" id="ARBA00048811"/>
    </source>
</evidence>
<dbReference type="GO" id="GO:0000166">
    <property type="term" value="F:nucleotide binding"/>
    <property type="evidence" value="ECO:0007669"/>
    <property type="project" value="UniProtKB-KW"/>
</dbReference>
<evidence type="ECO:0000256" key="12">
    <source>
        <dbReference type="ARBA" id="ARBA00022842"/>
    </source>
</evidence>
<keyword evidence="7 15" id="KW-0328">Glycosyltransferase</keyword>
<evidence type="ECO:0000256" key="11">
    <source>
        <dbReference type="ARBA" id="ARBA00022741"/>
    </source>
</evidence>
<dbReference type="GO" id="GO:0006166">
    <property type="term" value="P:purine ribonucleoside salvage"/>
    <property type="evidence" value="ECO:0007669"/>
    <property type="project" value="UniProtKB-KW"/>
</dbReference>
<evidence type="ECO:0000256" key="3">
    <source>
        <dbReference type="ARBA" id="ARBA00004669"/>
    </source>
</evidence>
<organism evidence="17 18">
    <name type="scientific">Maridesulfovibrio ferrireducens</name>
    <dbReference type="NCBI Taxonomy" id="246191"/>
    <lineage>
        <taxon>Bacteria</taxon>
        <taxon>Pseudomonadati</taxon>
        <taxon>Thermodesulfobacteriota</taxon>
        <taxon>Desulfovibrionia</taxon>
        <taxon>Desulfovibrionales</taxon>
        <taxon>Desulfovibrionaceae</taxon>
        <taxon>Maridesulfovibrio</taxon>
    </lineage>
</organism>
<dbReference type="EMBL" id="FNGA01000001">
    <property type="protein sequence ID" value="SDK51825.1"/>
    <property type="molecule type" value="Genomic_DNA"/>
</dbReference>
<evidence type="ECO:0000256" key="9">
    <source>
        <dbReference type="ARBA" id="ARBA00022723"/>
    </source>
</evidence>
<evidence type="ECO:0000256" key="7">
    <source>
        <dbReference type="ARBA" id="ARBA00022676"/>
    </source>
</evidence>
<evidence type="ECO:0000256" key="8">
    <source>
        <dbReference type="ARBA" id="ARBA00022679"/>
    </source>
</evidence>
<evidence type="ECO:0000256" key="10">
    <source>
        <dbReference type="ARBA" id="ARBA00022726"/>
    </source>
</evidence>
<dbReference type="STRING" id="246191.SAMN05660337_0701"/>
<dbReference type="RefSeq" id="WP_092158244.1">
    <property type="nucleotide sequence ID" value="NZ_FNGA01000001.1"/>
</dbReference>
<dbReference type="InterPro" id="IPR000836">
    <property type="entry name" value="PRTase_dom"/>
</dbReference>
<comment type="similarity">
    <text evidence="4 15">Belongs to the purine/pyrimidine phosphoribosyltransferase family.</text>
</comment>
<evidence type="ECO:0000259" key="16">
    <source>
        <dbReference type="Pfam" id="PF00156"/>
    </source>
</evidence>
<name>A0A1G9CK89_9BACT</name>
<evidence type="ECO:0000256" key="15">
    <source>
        <dbReference type="RuleBase" id="RU364099"/>
    </source>
</evidence>
<dbReference type="NCBIfam" id="TIGR01203">
    <property type="entry name" value="HGPRTase"/>
    <property type="match status" value="1"/>
</dbReference>
<keyword evidence="18" id="KW-1185">Reference proteome</keyword>
<accession>A0A1G9CK89</accession>
<sequence length="174" mass="19462">MGHCLKEVFSSEVIAARIKEISKEISATYGDQPLVCVCVLKGAYLFFADLTRSLEAEPEIDFVRLSSYGSGTSRTGSMNFSKDLEGSIADKHVLIVEDIVDTGHSVEFLKHVFSKRNPLSIKTCALIDKGERREIDLKVDFPGFVVENGFLVGYGMDYAEKYRYLNAVYELENV</sequence>
<evidence type="ECO:0000256" key="5">
    <source>
        <dbReference type="ARBA" id="ARBA00011895"/>
    </source>
</evidence>
<keyword evidence="9 15" id="KW-0479">Metal-binding</keyword>
<dbReference type="GO" id="GO:0000287">
    <property type="term" value="F:magnesium ion binding"/>
    <property type="evidence" value="ECO:0007669"/>
    <property type="project" value="TreeGrafter"/>
</dbReference>
<proteinExistence type="inferred from homology"/>
<keyword evidence="6 15" id="KW-0963">Cytoplasm</keyword>
<keyword evidence="11 15" id="KW-0547">Nucleotide-binding</keyword>
<comment type="catalytic activity">
    <reaction evidence="13">
        <text>GMP + diphosphate = guanine + 5-phospho-alpha-D-ribose 1-diphosphate</text>
        <dbReference type="Rhea" id="RHEA:25424"/>
        <dbReference type="ChEBI" id="CHEBI:16235"/>
        <dbReference type="ChEBI" id="CHEBI:33019"/>
        <dbReference type="ChEBI" id="CHEBI:58017"/>
        <dbReference type="ChEBI" id="CHEBI:58115"/>
        <dbReference type="EC" id="2.4.2.8"/>
    </reaction>
    <physiologicalReaction direction="right-to-left" evidence="13">
        <dbReference type="Rhea" id="RHEA:25426"/>
    </physiologicalReaction>
</comment>
<evidence type="ECO:0000313" key="18">
    <source>
        <dbReference type="Proteomes" id="UP000199053"/>
    </source>
</evidence>
<dbReference type="GO" id="GO:0005829">
    <property type="term" value="C:cytosol"/>
    <property type="evidence" value="ECO:0007669"/>
    <property type="project" value="TreeGrafter"/>
</dbReference>
<dbReference type="EC" id="2.4.2.8" evidence="5 15"/>
<dbReference type="GO" id="GO:0004422">
    <property type="term" value="F:hypoxanthine phosphoribosyltransferase activity"/>
    <property type="evidence" value="ECO:0007669"/>
    <property type="project" value="InterPro"/>
</dbReference>
<evidence type="ECO:0000256" key="14">
    <source>
        <dbReference type="ARBA" id="ARBA00049402"/>
    </source>
</evidence>
<dbReference type="GO" id="GO:0032263">
    <property type="term" value="P:GMP salvage"/>
    <property type="evidence" value="ECO:0007669"/>
    <property type="project" value="TreeGrafter"/>
</dbReference>
<comment type="cofactor">
    <cofactor evidence="1 15">
        <name>Mg(2+)</name>
        <dbReference type="ChEBI" id="CHEBI:18420"/>
    </cofactor>
</comment>
<keyword evidence="10 15" id="KW-0660">Purine salvage</keyword>
<keyword evidence="12 15" id="KW-0460">Magnesium</keyword>
<evidence type="ECO:0000256" key="2">
    <source>
        <dbReference type="ARBA" id="ARBA00004496"/>
    </source>
</evidence>
<dbReference type="GO" id="GO:0046100">
    <property type="term" value="P:hypoxanthine metabolic process"/>
    <property type="evidence" value="ECO:0007669"/>
    <property type="project" value="TreeGrafter"/>
</dbReference>
<feature type="domain" description="Phosphoribosyltransferase" evidence="16">
    <location>
        <begin position="7"/>
        <end position="158"/>
    </location>
</feature>
<keyword evidence="8 15" id="KW-0808">Transferase</keyword>
<comment type="pathway">
    <text evidence="3 15">Purine metabolism; IMP biosynthesis via salvage pathway; IMP from hypoxanthine: step 1/1.</text>
</comment>
<dbReference type="SUPFAM" id="SSF53271">
    <property type="entry name" value="PRTase-like"/>
    <property type="match status" value="1"/>
</dbReference>
<dbReference type="PANTHER" id="PTHR43340">
    <property type="entry name" value="HYPOXANTHINE-GUANINE PHOSPHORIBOSYLTRANSFERASE"/>
    <property type="match status" value="1"/>
</dbReference>
<dbReference type="GO" id="GO:0052657">
    <property type="term" value="F:guanine phosphoribosyltransferase activity"/>
    <property type="evidence" value="ECO:0007669"/>
    <property type="project" value="RHEA"/>
</dbReference>
<evidence type="ECO:0000256" key="6">
    <source>
        <dbReference type="ARBA" id="ARBA00022490"/>
    </source>
</evidence>
<dbReference type="Proteomes" id="UP000199053">
    <property type="component" value="Unassembled WGS sequence"/>
</dbReference>
<dbReference type="OrthoDB" id="9802824at2"/>
<reference evidence="18" key="1">
    <citation type="submission" date="2016-10" db="EMBL/GenBank/DDBJ databases">
        <authorList>
            <person name="Varghese N."/>
            <person name="Submissions S."/>
        </authorList>
    </citation>
    <scope>NUCLEOTIDE SEQUENCE [LARGE SCALE GENOMIC DNA]</scope>
    <source>
        <strain evidence="18">DSM 16995</strain>
    </source>
</reference>
<evidence type="ECO:0000313" key="17">
    <source>
        <dbReference type="EMBL" id="SDK51825.1"/>
    </source>
</evidence>
<dbReference type="CDD" id="cd06223">
    <property type="entry name" value="PRTases_typeI"/>
    <property type="match status" value="1"/>
</dbReference>
<comment type="catalytic activity">
    <reaction evidence="14">
        <text>IMP + diphosphate = hypoxanthine + 5-phospho-alpha-D-ribose 1-diphosphate</text>
        <dbReference type="Rhea" id="RHEA:17973"/>
        <dbReference type="ChEBI" id="CHEBI:17368"/>
        <dbReference type="ChEBI" id="CHEBI:33019"/>
        <dbReference type="ChEBI" id="CHEBI:58017"/>
        <dbReference type="ChEBI" id="CHEBI:58053"/>
        <dbReference type="EC" id="2.4.2.8"/>
    </reaction>
    <physiologicalReaction direction="right-to-left" evidence="14">
        <dbReference type="Rhea" id="RHEA:17975"/>
    </physiologicalReaction>
</comment>
<dbReference type="GO" id="GO:0006178">
    <property type="term" value="P:guanine salvage"/>
    <property type="evidence" value="ECO:0007669"/>
    <property type="project" value="TreeGrafter"/>
</dbReference>
<dbReference type="Gene3D" id="3.40.50.2020">
    <property type="match status" value="1"/>
</dbReference>
<dbReference type="UniPathway" id="UPA00591">
    <property type="reaction ID" value="UER00648"/>
</dbReference>
<evidence type="ECO:0000256" key="1">
    <source>
        <dbReference type="ARBA" id="ARBA00001946"/>
    </source>
</evidence>
<dbReference type="InterPro" id="IPR050408">
    <property type="entry name" value="HGPRT"/>
</dbReference>